<gene>
    <name evidence="1" type="ORF">Mgra_00007222</name>
</gene>
<dbReference type="Proteomes" id="UP000605970">
    <property type="component" value="Unassembled WGS sequence"/>
</dbReference>
<reference evidence="1" key="1">
    <citation type="journal article" date="2020" name="Ecol. Evol.">
        <title>Genome structure and content of the rice root-knot nematode (Meloidogyne graminicola).</title>
        <authorList>
            <person name="Phan N.T."/>
            <person name="Danchin E.G.J."/>
            <person name="Klopp C."/>
            <person name="Perfus-Barbeoch L."/>
            <person name="Kozlowski D.K."/>
            <person name="Koutsovoulos G.D."/>
            <person name="Lopez-Roques C."/>
            <person name="Bouchez O."/>
            <person name="Zahm M."/>
            <person name="Besnard G."/>
            <person name="Bellafiore S."/>
        </authorList>
    </citation>
    <scope>NUCLEOTIDE SEQUENCE</scope>
    <source>
        <strain evidence="1">VN-18</strain>
    </source>
</reference>
<evidence type="ECO:0000313" key="1">
    <source>
        <dbReference type="EMBL" id="KAF7633340.1"/>
    </source>
</evidence>
<organism evidence="1 2">
    <name type="scientific">Meloidogyne graminicola</name>
    <dbReference type="NCBI Taxonomy" id="189291"/>
    <lineage>
        <taxon>Eukaryota</taxon>
        <taxon>Metazoa</taxon>
        <taxon>Ecdysozoa</taxon>
        <taxon>Nematoda</taxon>
        <taxon>Chromadorea</taxon>
        <taxon>Rhabditida</taxon>
        <taxon>Tylenchina</taxon>
        <taxon>Tylenchomorpha</taxon>
        <taxon>Tylenchoidea</taxon>
        <taxon>Meloidogynidae</taxon>
        <taxon>Meloidogyninae</taxon>
        <taxon>Meloidogyne</taxon>
    </lineage>
</organism>
<feature type="non-terminal residue" evidence="1">
    <location>
        <position position="1"/>
    </location>
</feature>
<sequence length="77" mass="8852">SPLAIFEALNIKNVFNVTSSVFFPKYLQFLKDNEGNSINVNKLQIPEFSSVLPGDWEEGAEIWEKGSERYNENQQEI</sequence>
<comment type="caution">
    <text evidence="1">The sequence shown here is derived from an EMBL/GenBank/DDBJ whole genome shotgun (WGS) entry which is preliminary data.</text>
</comment>
<name>A0A8S9ZJ41_9BILA</name>
<dbReference type="AlphaFoldDB" id="A0A8S9ZJ41"/>
<protein>
    <submittedName>
        <fullName evidence="1">Uncharacterized protein</fullName>
    </submittedName>
</protein>
<dbReference type="EMBL" id="JABEBT010000078">
    <property type="protein sequence ID" value="KAF7633340.1"/>
    <property type="molecule type" value="Genomic_DNA"/>
</dbReference>
<keyword evidence="2" id="KW-1185">Reference proteome</keyword>
<feature type="non-terminal residue" evidence="1">
    <location>
        <position position="77"/>
    </location>
</feature>
<evidence type="ECO:0000313" key="2">
    <source>
        <dbReference type="Proteomes" id="UP000605970"/>
    </source>
</evidence>
<dbReference type="OrthoDB" id="5894142at2759"/>
<accession>A0A8S9ZJ41</accession>
<proteinExistence type="predicted"/>